<dbReference type="OrthoDB" id="2123794at2759"/>
<dbReference type="GO" id="GO:0042073">
    <property type="term" value="P:intraciliary transport"/>
    <property type="evidence" value="ECO:0007669"/>
    <property type="project" value="TreeGrafter"/>
</dbReference>
<feature type="region of interest" description="Disordered" evidence="4">
    <location>
        <begin position="94"/>
        <end position="168"/>
    </location>
</feature>
<proteinExistence type="inferred from homology"/>
<keyword evidence="7" id="KW-1185">Reference proteome</keyword>
<evidence type="ECO:0000256" key="2">
    <source>
        <dbReference type="ARBA" id="ARBA00023054"/>
    </source>
</evidence>
<dbReference type="Proteomes" id="UP000700334">
    <property type="component" value="Unassembled WGS sequence"/>
</dbReference>
<reference evidence="6" key="1">
    <citation type="journal article" date="2021" name="Evol. Appl.">
        <title>The genome of the Pyrenean desman and the effects of bottlenecks and inbreeding on the genomic landscape of an endangered species.</title>
        <authorList>
            <person name="Escoda L."/>
            <person name="Castresana J."/>
        </authorList>
    </citation>
    <scope>NUCLEOTIDE SEQUENCE</scope>
    <source>
        <strain evidence="6">IBE-C5619</strain>
    </source>
</reference>
<feature type="region of interest" description="Disordered" evidence="4">
    <location>
        <begin position="746"/>
        <end position="765"/>
    </location>
</feature>
<feature type="compositionally biased region" description="Polar residues" evidence="4">
    <location>
        <begin position="114"/>
        <end position="139"/>
    </location>
</feature>
<protein>
    <submittedName>
        <fullName evidence="6">Lebercilin</fullName>
    </submittedName>
</protein>
<feature type="region of interest" description="Disordered" evidence="4">
    <location>
        <begin position="701"/>
        <end position="740"/>
    </location>
</feature>
<comment type="caution">
    <text evidence="6">The sequence shown here is derived from an EMBL/GenBank/DDBJ whole genome shotgun (WGS) entry which is preliminary data.</text>
</comment>
<dbReference type="Pfam" id="PF15619">
    <property type="entry name" value="Lebercilin"/>
    <property type="match status" value="1"/>
</dbReference>
<dbReference type="AlphaFoldDB" id="A0A8J6ACU2"/>
<evidence type="ECO:0000259" key="5">
    <source>
        <dbReference type="Pfam" id="PF15619"/>
    </source>
</evidence>
<dbReference type="PANTHER" id="PTHR16650">
    <property type="entry name" value="C21ORF13-RELATED"/>
    <property type="match status" value="1"/>
</dbReference>
<feature type="compositionally biased region" description="Basic and acidic residues" evidence="4">
    <location>
        <begin position="140"/>
        <end position="149"/>
    </location>
</feature>
<gene>
    <name evidence="6" type="ORF">J0S82_015024</name>
</gene>
<feature type="domain" description="Lebercilin" evidence="5">
    <location>
        <begin position="189"/>
        <end position="381"/>
    </location>
</feature>
<feature type="compositionally biased region" description="Polar residues" evidence="4">
    <location>
        <begin position="705"/>
        <end position="716"/>
    </location>
</feature>
<feature type="compositionally biased region" description="Basic and acidic residues" evidence="4">
    <location>
        <begin position="94"/>
        <end position="108"/>
    </location>
</feature>
<dbReference type="EMBL" id="JAGFMF010011689">
    <property type="protein sequence ID" value="KAG8516075.1"/>
    <property type="molecule type" value="Genomic_DNA"/>
</dbReference>
<accession>A0A8J6ACU2</accession>
<organism evidence="6 7">
    <name type="scientific">Galemys pyrenaicus</name>
    <name type="common">Iberian desman</name>
    <name type="synonym">Pyrenean desman</name>
    <dbReference type="NCBI Taxonomy" id="202257"/>
    <lineage>
        <taxon>Eukaryota</taxon>
        <taxon>Metazoa</taxon>
        <taxon>Chordata</taxon>
        <taxon>Craniata</taxon>
        <taxon>Vertebrata</taxon>
        <taxon>Euteleostomi</taxon>
        <taxon>Mammalia</taxon>
        <taxon>Eutheria</taxon>
        <taxon>Laurasiatheria</taxon>
        <taxon>Eulipotyphla</taxon>
        <taxon>Talpidae</taxon>
        <taxon>Galemys</taxon>
    </lineage>
</organism>
<dbReference type="GO" id="GO:0005930">
    <property type="term" value="C:axoneme"/>
    <property type="evidence" value="ECO:0007669"/>
    <property type="project" value="TreeGrafter"/>
</dbReference>
<dbReference type="PANTHER" id="PTHR16650:SF10">
    <property type="entry name" value="LEBERCILIN"/>
    <property type="match status" value="1"/>
</dbReference>
<name>A0A8J6ACU2_GALPY</name>
<feature type="compositionally biased region" description="Basic and acidic residues" evidence="4">
    <location>
        <begin position="42"/>
        <end position="59"/>
    </location>
</feature>
<evidence type="ECO:0000256" key="1">
    <source>
        <dbReference type="ARBA" id="ARBA00010229"/>
    </source>
</evidence>
<dbReference type="InterPro" id="IPR028933">
    <property type="entry name" value="Lebercilin_dom"/>
</dbReference>
<evidence type="ECO:0000313" key="7">
    <source>
        <dbReference type="Proteomes" id="UP000700334"/>
    </source>
</evidence>
<dbReference type="InterPro" id="IPR026188">
    <property type="entry name" value="Lebercilin-like"/>
</dbReference>
<evidence type="ECO:0000256" key="3">
    <source>
        <dbReference type="SAM" id="Coils"/>
    </source>
</evidence>
<comment type="similarity">
    <text evidence="1">Belongs to the LCA5 family.</text>
</comment>
<keyword evidence="2 3" id="KW-0175">Coiled coil</keyword>
<evidence type="ECO:0000256" key="4">
    <source>
        <dbReference type="SAM" id="MobiDB-lite"/>
    </source>
</evidence>
<evidence type="ECO:0000313" key="6">
    <source>
        <dbReference type="EMBL" id="KAG8516075.1"/>
    </source>
</evidence>
<feature type="compositionally biased region" description="Pro residues" evidence="4">
    <location>
        <begin position="12"/>
        <end position="21"/>
    </location>
</feature>
<feature type="region of interest" description="Disordered" evidence="4">
    <location>
        <begin position="1"/>
        <end position="63"/>
    </location>
</feature>
<sequence>SNFPHRAAWSPAPQPPRPPQEPGIYSLPATRRGPGGVFGLRMESEGSEAERRLRTEEGRGGMGWGLALVGVETGIRGARCGWWWSLKSADEIMGEREKSPDTDQESKSGKRHYSYSSDFGTTPQSSGESSLVNPASPTSIKREISENKVHHPAPRKPSPKVPPNRKGVRVGFRSHSLNREPIRKDTDLVTKRVLSARLLKISELQNEVTELQVKLAELLKENKALKRLQYRQEKALNKFEDAENEISQLIARHNNEITALKERLRKSQEKERATEKKVKDTEGELFRTKFSLQKLKKISEARHLPERDDLAKKLVSAELKIDDTEKKIKELSKNLELSTNSFQRQLFAERKKALEAHDENKVLQKELQRLHHKLKEKERELDIKNIYSNRLPKSSPKKEKEMTSTKNAACQSDFTDQCTKGVQTNEDFILEEFPITPQTGVCYENKWEEPEHLTLGLESQEQNEHEEVKTLNPIVEREEKLIKDQGLDVVQQEVEKMEDEWVSTEPAKKHNEKTSIFERGEKPALETGKYQMDTYQIQNVDILEEDEEDRLKREMLLAKLNEINRELQDSQNLKCPPLPLLPDLESKLHSPKRSPQMYMFSESSERFNGHHFQDISLLTTKRDDQNSGDMRSPASSDEFAFGSYVPSFAKISGRSDPFSPKSGLLDFQRNTTEKLGKDSVDFITRKEKKANLMEQLFGASGGGTISSKSSDQNALATSKGDFGPLNFLPGDKSSKGREYDEDDDLFMSEGRSFNPNRQRLKHANHKPAVKVVDSVEDEIEEVALR</sequence>
<feature type="non-terminal residue" evidence="6">
    <location>
        <position position="1"/>
    </location>
</feature>
<feature type="coiled-coil region" evidence="3">
    <location>
        <begin position="201"/>
        <end position="380"/>
    </location>
</feature>